<sequence length="476" mass="51882">MSMQAADTALRRELALRRRLRDLAARESLPEFARLVMAEQNLYPAAHHHLLLKELQAVAHGTVDRLLITMPPGSAKSTYASRIFPAWLMALQSGIRVIGASHTADLADHVSRGVQSCLRDYASILGTGLRRENARDWEAENGSAYKAVGIGGPIAGRRADVAIIDDPVKSRADADSRACRERVWNWFGADLRTRMKPGGRIVVIMTRWHEDDLGGRLLLRQGSSWRRVNLPAQAEDNDPLGRLPGEWLWGDDSYGYAGELQRVKAEYERGGAMRDWAALYQQQPRPAEGALFKTAALSCILAAPSSVQWVRAWDLAATRQTGTGDPDWTVGARLGRDAAGRFVIGDIVRLRGGPEDVTRIIAATASRDGASVRISIPRDPGQAGKAQAAYLARMLGGYVVETSPESGDKSTRAMPFAAQVNAGNVDMLPGAWQAALLDELAGFPSARHDDQVDALSRAFLALTQGRDTRASFLAYL</sequence>
<dbReference type="Proteomes" id="UP000019438">
    <property type="component" value="Chromosome"/>
</dbReference>
<dbReference type="Pfam" id="PF17289">
    <property type="entry name" value="Terminase_6C"/>
    <property type="match status" value="1"/>
</dbReference>
<organism evidence="3 4">
    <name type="scientific">Granulibacter bethesdensis</name>
    <dbReference type="NCBI Taxonomy" id="364410"/>
    <lineage>
        <taxon>Bacteria</taxon>
        <taxon>Pseudomonadati</taxon>
        <taxon>Pseudomonadota</taxon>
        <taxon>Alphaproteobacteria</taxon>
        <taxon>Acetobacterales</taxon>
        <taxon>Acetobacteraceae</taxon>
        <taxon>Granulibacter</taxon>
    </lineage>
</organism>
<evidence type="ECO:0000256" key="1">
    <source>
        <dbReference type="ARBA" id="ARBA00022612"/>
    </source>
</evidence>
<reference evidence="4" key="1">
    <citation type="submission" date="2012-06" db="EMBL/GenBank/DDBJ databases">
        <title>Genome analysis of multiple Granulibacter bethesdensis isolates demonstrates substantial genome diversity.</title>
        <authorList>
            <person name="Greenberg D.E."/>
            <person name="Porcella S.F."/>
            <person name="Zarember K."/>
            <person name="Zelazny A.M."/>
            <person name="Bruno D."/>
            <person name="Martens C."/>
            <person name="Barbian K.D."/>
            <person name="Jaske E."/>
            <person name="Holland S.M."/>
        </authorList>
    </citation>
    <scope>NUCLEOTIDE SEQUENCE [LARGE SCALE GENOMIC DNA]</scope>
    <source>
        <strain evidence="4">CGDNIH3</strain>
    </source>
</reference>
<dbReference type="InterPro" id="IPR006517">
    <property type="entry name" value="Phage_terminase_lsu-like_C"/>
</dbReference>
<evidence type="ECO:0000259" key="2">
    <source>
        <dbReference type="Pfam" id="PF17289"/>
    </source>
</evidence>
<protein>
    <submittedName>
        <fullName evidence="3">Large terminase subunit</fullName>
    </submittedName>
</protein>
<gene>
    <name evidence="3" type="ORF">GbCGDNIH3_1583</name>
</gene>
<evidence type="ECO:0000313" key="3">
    <source>
        <dbReference type="EMBL" id="AHJ63470.1"/>
    </source>
</evidence>
<name>A0AAN0REL8_9PROT</name>
<accession>A0AAN0REL8</accession>
<dbReference type="RefSeq" id="WP_081371641.1">
    <property type="nucleotide sequence ID" value="NZ_CP003181.2"/>
</dbReference>
<proteinExistence type="predicted"/>
<feature type="domain" description="Terminase large subunit gp17-like C-terminal" evidence="2">
    <location>
        <begin position="312"/>
        <end position="461"/>
    </location>
</feature>
<dbReference type="NCBIfam" id="TIGR01630">
    <property type="entry name" value="psiM2_ORF9"/>
    <property type="match status" value="1"/>
</dbReference>
<dbReference type="InterPro" id="IPR035421">
    <property type="entry name" value="Terminase_6C"/>
</dbReference>
<dbReference type="KEGG" id="gbc:GbCGDNIH3_1583"/>
<dbReference type="Pfam" id="PF03237">
    <property type="entry name" value="Terminase_6N"/>
    <property type="match status" value="1"/>
</dbReference>
<evidence type="ECO:0000313" key="4">
    <source>
        <dbReference type="Proteomes" id="UP000019438"/>
    </source>
</evidence>
<keyword evidence="1" id="KW-1188">Viral release from host cell</keyword>
<dbReference type="Gene3D" id="3.40.50.300">
    <property type="entry name" value="P-loop containing nucleotide triphosphate hydrolases"/>
    <property type="match status" value="1"/>
</dbReference>
<dbReference type="InterPro" id="IPR027417">
    <property type="entry name" value="P-loop_NTPase"/>
</dbReference>
<dbReference type="AlphaFoldDB" id="A0AAN0REL8"/>
<dbReference type="EMBL" id="CP003181">
    <property type="protein sequence ID" value="AHJ63470.1"/>
    <property type="molecule type" value="Genomic_DNA"/>
</dbReference>